<dbReference type="InterPro" id="IPR005195">
    <property type="entry name" value="Glyco_hydro_65_M"/>
</dbReference>
<dbReference type="InterPro" id="IPR008928">
    <property type="entry name" value="6-hairpin_glycosidase_sf"/>
</dbReference>
<feature type="signal peptide" evidence="1">
    <location>
        <begin position="1"/>
        <end position="27"/>
    </location>
</feature>
<organism evidence="4 5">
    <name type="scientific">Rhodanobacter soli</name>
    <dbReference type="NCBI Taxonomy" id="590609"/>
    <lineage>
        <taxon>Bacteria</taxon>
        <taxon>Pseudomonadati</taxon>
        <taxon>Pseudomonadota</taxon>
        <taxon>Gammaproteobacteria</taxon>
        <taxon>Lysobacterales</taxon>
        <taxon>Rhodanobacteraceae</taxon>
        <taxon>Rhodanobacter</taxon>
    </lineage>
</organism>
<keyword evidence="5" id="KW-1185">Reference proteome</keyword>
<dbReference type="SUPFAM" id="SSF74650">
    <property type="entry name" value="Galactose mutarotase-like"/>
    <property type="match status" value="1"/>
</dbReference>
<dbReference type="EMBL" id="JBEPSD010000003">
    <property type="protein sequence ID" value="MET4570580.1"/>
    <property type="molecule type" value="Genomic_DNA"/>
</dbReference>
<feature type="chain" id="PRO_5045060123" evidence="1">
    <location>
        <begin position="28"/>
        <end position="758"/>
    </location>
</feature>
<dbReference type="GO" id="GO:0047402">
    <property type="term" value="F:protein-glucosylgalactosylhydroxylysine glucosidase activity"/>
    <property type="evidence" value="ECO:0007669"/>
    <property type="project" value="UniProtKB-EC"/>
</dbReference>
<dbReference type="EC" id="3.2.1.107" evidence="4"/>
<reference evidence="4 5" key="1">
    <citation type="submission" date="2024-06" db="EMBL/GenBank/DDBJ databases">
        <title>Sorghum-associated microbial communities from plants grown in Nebraska, USA.</title>
        <authorList>
            <person name="Schachtman D."/>
        </authorList>
    </citation>
    <scope>NUCLEOTIDE SEQUENCE [LARGE SCALE GENOMIC DNA]</scope>
    <source>
        <strain evidence="4 5">1757</strain>
    </source>
</reference>
<protein>
    <submittedName>
        <fullName evidence="4">Trehalose/maltose hydrolase-like predicted phosphorylase</fullName>
        <ecNumber evidence="4">3.2.1.107</ecNumber>
    </submittedName>
</protein>
<feature type="domain" description="Glycoside hydrolase family 65 central catalytic" evidence="2">
    <location>
        <begin position="364"/>
        <end position="587"/>
    </location>
</feature>
<dbReference type="InterPro" id="IPR005196">
    <property type="entry name" value="Glyco_hydro_65_N"/>
</dbReference>
<keyword evidence="1" id="KW-0732">Signal</keyword>
<dbReference type="SUPFAM" id="SSF48208">
    <property type="entry name" value="Six-hairpin glycosidases"/>
    <property type="match status" value="1"/>
</dbReference>
<dbReference type="InterPro" id="IPR011013">
    <property type="entry name" value="Gal_mutarotase_sf_dom"/>
</dbReference>
<evidence type="ECO:0000313" key="5">
    <source>
        <dbReference type="Proteomes" id="UP001549251"/>
    </source>
</evidence>
<name>A0ABV2PZV9_9GAMM</name>
<dbReference type="InterPro" id="IPR012341">
    <property type="entry name" value="6hp_glycosidase-like_sf"/>
</dbReference>
<evidence type="ECO:0000313" key="4">
    <source>
        <dbReference type="EMBL" id="MET4570580.1"/>
    </source>
</evidence>
<proteinExistence type="predicted"/>
<evidence type="ECO:0000259" key="3">
    <source>
        <dbReference type="Pfam" id="PF03636"/>
    </source>
</evidence>
<evidence type="ECO:0000256" key="1">
    <source>
        <dbReference type="SAM" id="SignalP"/>
    </source>
</evidence>
<sequence length="758" mass="83387">MKRASRRRWHLAALAVIGLGGAVGARAATDPSFLLTATAKDFTHYFPGQLGNGYLSTLTAPRGTEGNLAYLVAFMDYAKGDIARPAAVPGWSEIDYSTGDSPAGHFWLNQVALDPAVFQDYRQQLDMYEGTLTTRYRYLDHGRATRIEVTSLVSQASPHLAATRLSITPEFDGEVQLSFALNLWAPHQPRFPLARLTGDEMQEAVAAHNLKLEPVAPATPDRAALWYHGDTHVTAADGDAGDRTLWLDGHAEQGLSMAEAAAIDLPAGLQPTDLRVYRSSYRLALNLTAKVRKGQTYTFTKFVALSRAGWGGDAQQDRALANAARTAGFERLLDAHRHAWSELWTSDIRIDGDPQAQQIVHSDLYYLLSNTTPDTAWATGGCGMTPGYAGHVFWDSDTWVFPALLLLHPQRAKSLVMFRSRTLPAAEARAQARGLRGAMFPWEADPQNGSEQTPHMAYVLGEREIHVNADVAIAQWQYYLASGDRQWLARYGWPVIRDVADFWASRATWVADKHRYEIHHVTSVLEAYNDVPNDTFTNASARKALNIAVAAASVVGVKSDPHWADVAAQLHIPFSAKDGHHLDFDESVPHDIDAWGATALPALAYPSLDLPMSAEVRRNDFDYAMGLIERSRQEPNSMGLSPVSIAAATLGDAQTAGAWFQRNLTTHVLKPPFNVRTETASNNTGYFLTASGGLLQNILYGFTGLRIEQGGLVEAYAPVLPPPWKSFTLKHVSLRGRYYDITVRRTADGKPELVRHAL</sequence>
<dbReference type="PANTHER" id="PTHR11051">
    <property type="entry name" value="GLYCOSYL HYDROLASE-RELATED"/>
    <property type="match status" value="1"/>
</dbReference>
<dbReference type="RefSeq" id="WP_354551866.1">
    <property type="nucleotide sequence ID" value="NZ_JBEPSD010000003.1"/>
</dbReference>
<dbReference type="Pfam" id="PF03636">
    <property type="entry name" value="Glyco_hydro_65N"/>
    <property type="match status" value="1"/>
</dbReference>
<dbReference type="PANTHER" id="PTHR11051:SF8">
    <property type="entry name" value="PROTEIN-GLUCOSYLGALACTOSYLHYDROXYLYSINE GLUCOSIDASE"/>
    <property type="match status" value="1"/>
</dbReference>
<dbReference type="Pfam" id="PF03632">
    <property type="entry name" value="Glyco_hydro_65m"/>
    <property type="match status" value="1"/>
</dbReference>
<dbReference type="InterPro" id="IPR037018">
    <property type="entry name" value="GH65_N"/>
</dbReference>
<gene>
    <name evidence="4" type="ORF">ABIE04_002959</name>
</gene>
<comment type="caution">
    <text evidence="4">The sequence shown here is derived from an EMBL/GenBank/DDBJ whole genome shotgun (WGS) entry which is preliminary data.</text>
</comment>
<dbReference type="Gene3D" id="2.60.420.10">
    <property type="entry name" value="Maltose phosphorylase, domain 3"/>
    <property type="match status" value="1"/>
</dbReference>
<evidence type="ECO:0000259" key="2">
    <source>
        <dbReference type="Pfam" id="PF03632"/>
    </source>
</evidence>
<dbReference type="Proteomes" id="UP001549251">
    <property type="component" value="Unassembled WGS sequence"/>
</dbReference>
<feature type="domain" description="Glycoside hydrolase family 65 N-terminal" evidence="3">
    <location>
        <begin position="50"/>
        <end position="305"/>
    </location>
</feature>
<accession>A0ABV2PZV9</accession>
<dbReference type="Gene3D" id="1.50.10.10">
    <property type="match status" value="1"/>
</dbReference>
<keyword evidence="4" id="KW-0378">Hydrolase</keyword>
<dbReference type="Gene3D" id="2.70.98.40">
    <property type="entry name" value="Glycoside hydrolase, family 65, N-terminal domain"/>
    <property type="match status" value="1"/>
</dbReference>
<keyword evidence="4" id="KW-0326">Glycosidase</keyword>